<accession>A0A4C1TI61</accession>
<gene>
    <name evidence="1" type="ORF">EVAR_93093_1</name>
</gene>
<evidence type="ECO:0000313" key="2">
    <source>
        <dbReference type="Proteomes" id="UP000299102"/>
    </source>
</evidence>
<keyword evidence="2" id="KW-1185">Reference proteome</keyword>
<protein>
    <submittedName>
        <fullName evidence="1">Uncharacterized protein</fullName>
    </submittedName>
</protein>
<dbReference type="Proteomes" id="UP000299102">
    <property type="component" value="Unassembled WGS sequence"/>
</dbReference>
<dbReference type="EMBL" id="BGZK01000055">
    <property type="protein sequence ID" value="GBP13127.1"/>
    <property type="molecule type" value="Genomic_DNA"/>
</dbReference>
<reference evidence="1 2" key="1">
    <citation type="journal article" date="2019" name="Commun. Biol.">
        <title>The bagworm genome reveals a unique fibroin gene that provides high tensile strength.</title>
        <authorList>
            <person name="Kono N."/>
            <person name="Nakamura H."/>
            <person name="Ohtoshi R."/>
            <person name="Tomita M."/>
            <person name="Numata K."/>
            <person name="Arakawa K."/>
        </authorList>
    </citation>
    <scope>NUCLEOTIDE SEQUENCE [LARGE SCALE GENOMIC DNA]</scope>
</reference>
<comment type="caution">
    <text evidence="1">The sequence shown here is derived from an EMBL/GenBank/DDBJ whole genome shotgun (WGS) entry which is preliminary data.</text>
</comment>
<organism evidence="1 2">
    <name type="scientific">Eumeta variegata</name>
    <name type="common">Bagworm moth</name>
    <name type="synonym">Eumeta japonica</name>
    <dbReference type="NCBI Taxonomy" id="151549"/>
    <lineage>
        <taxon>Eukaryota</taxon>
        <taxon>Metazoa</taxon>
        <taxon>Ecdysozoa</taxon>
        <taxon>Arthropoda</taxon>
        <taxon>Hexapoda</taxon>
        <taxon>Insecta</taxon>
        <taxon>Pterygota</taxon>
        <taxon>Neoptera</taxon>
        <taxon>Endopterygota</taxon>
        <taxon>Lepidoptera</taxon>
        <taxon>Glossata</taxon>
        <taxon>Ditrysia</taxon>
        <taxon>Tineoidea</taxon>
        <taxon>Psychidae</taxon>
        <taxon>Oiketicinae</taxon>
        <taxon>Eumeta</taxon>
    </lineage>
</organism>
<sequence length="87" mass="9814">MNASEPLRHTLAGRVKVLFIPKVLLPYGPNPGGSWGVMTPLWAGSVRYYCNRNFQRQRAFVAPDCRKSSPPMNICNPRRVNQCIAIE</sequence>
<name>A0A4C1TI61_EUMVA</name>
<proteinExistence type="predicted"/>
<evidence type="ECO:0000313" key="1">
    <source>
        <dbReference type="EMBL" id="GBP13127.1"/>
    </source>
</evidence>
<dbReference type="AlphaFoldDB" id="A0A4C1TI61"/>